<dbReference type="InterPro" id="IPR014729">
    <property type="entry name" value="Rossmann-like_a/b/a_fold"/>
</dbReference>
<accession>A0A1N6EB30</accession>
<dbReference type="PANTHER" id="PTHR12196:SF2">
    <property type="entry name" value="DIPHTHINE--AMMONIA LIGASE"/>
    <property type="match status" value="1"/>
</dbReference>
<evidence type="ECO:0000313" key="2">
    <source>
        <dbReference type="EMBL" id="SIN80203.1"/>
    </source>
</evidence>
<dbReference type="RefSeq" id="WP_074238585.1">
    <property type="nucleotide sequence ID" value="NZ_FSRA01000001.1"/>
</dbReference>
<evidence type="ECO:0000313" key="3">
    <source>
        <dbReference type="Proteomes" id="UP000185003"/>
    </source>
</evidence>
<sequence>MTNIICSWSGGKDSCFALMQAVQQGYRPVALLNVMNENGQISRSHGLPPSILQQQAAAAGLPLTTIASSWQDYETNFVTQLKGLKQEYAASGAVFGDIDLEPHRDWEEKACAAAGLEALLPLWQLERKLLVYRMLQEGIRCMIVSCNTHLGESFLGRILDDVLIAELEEKGVDVCGENGEFHTVVVDCPLFTVPVQLPACKKVRHEEYWFLQWE</sequence>
<dbReference type="OrthoDB" id="3572539at2"/>
<gene>
    <name evidence="2" type="ORF">SAMN04488055_1442</name>
</gene>
<organism evidence="2 3">
    <name type="scientific">Chitinophaga niabensis</name>
    <dbReference type="NCBI Taxonomy" id="536979"/>
    <lineage>
        <taxon>Bacteria</taxon>
        <taxon>Pseudomonadati</taxon>
        <taxon>Bacteroidota</taxon>
        <taxon>Chitinophagia</taxon>
        <taxon>Chitinophagales</taxon>
        <taxon>Chitinophagaceae</taxon>
        <taxon>Chitinophaga</taxon>
    </lineage>
</organism>
<dbReference type="GO" id="GO:0017178">
    <property type="term" value="F:diphthine-ammonia ligase activity"/>
    <property type="evidence" value="ECO:0007669"/>
    <property type="project" value="TreeGrafter"/>
</dbReference>
<dbReference type="CDD" id="cd01994">
    <property type="entry name" value="AANH_PF0828-like"/>
    <property type="match status" value="1"/>
</dbReference>
<dbReference type="EMBL" id="FSRA01000001">
    <property type="protein sequence ID" value="SIN80203.1"/>
    <property type="molecule type" value="Genomic_DNA"/>
</dbReference>
<dbReference type="Pfam" id="PF01902">
    <property type="entry name" value="Diphthami_syn_2"/>
    <property type="match status" value="1"/>
</dbReference>
<dbReference type="Gene3D" id="3.90.1490.10">
    <property type="entry name" value="putative n-type atp pyrophosphatase, domain 2"/>
    <property type="match status" value="1"/>
</dbReference>
<evidence type="ECO:0000259" key="1">
    <source>
        <dbReference type="Pfam" id="PF01902"/>
    </source>
</evidence>
<dbReference type="PIRSF" id="PIRSF039123">
    <property type="entry name" value="Diphthamide_synthase"/>
    <property type="match status" value="1"/>
</dbReference>
<dbReference type="InterPro" id="IPR002761">
    <property type="entry name" value="Diphthami_syn_dom"/>
</dbReference>
<name>A0A1N6EB30_9BACT</name>
<dbReference type="STRING" id="536979.SAMN04488055_1442"/>
<dbReference type="GO" id="GO:0017183">
    <property type="term" value="P:protein histidyl modification to diphthamide"/>
    <property type="evidence" value="ECO:0007669"/>
    <property type="project" value="TreeGrafter"/>
</dbReference>
<keyword evidence="3" id="KW-1185">Reference proteome</keyword>
<dbReference type="Proteomes" id="UP000185003">
    <property type="component" value="Unassembled WGS sequence"/>
</dbReference>
<feature type="domain" description="Diphthamide synthase" evidence="1">
    <location>
        <begin position="5"/>
        <end position="212"/>
    </location>
</feature>
<dbReference type="SUPFAM" id="SSF52402">
    <property type="entry name" value="Adenine nucleotide alpha hydrolases-like"/>
    <property type="match status" value="1"/>
</dbReference>
<dbReference type="Gene3D" id="3.40.50.620">
    <property type="entry name" value="HUPs"/>
    <property type="match status" value="1"/>
</dbReference>
<dbReference type="PANTHER" id="PTHR12196">
    <property type="entry name" value="DOMAIN OF UNKNOWN FUNCTION 71 DUF71 -CONTAINING PROTEIN"/>
    <property type="match status" value="1"/>
</dbReference>
<protein>
    <submittedName>
        <fullName evidence="2">MJ0570-related uncharacterized domain-containing protein</fullName>
    </submittedName>
</protein>
<dbReference type="NCBIfam" id="TIGR00290">
    <property type="entry name" value="MJ0570_dom"/>
    <property type="match status" value="1"/>
</dbReference>
<dbReference type="AlphaFoldDB" id="A0A1N6EB30"/>
<proteinExistence type="predicted"/>
<reference evidence="2 3" key="1">
    <citation type="submission" date="2016-11" db="EMBL/GenBank/DDBJ databases">
        <authorList>
            <person name="Jaros S."/>
            <person name="Januszkiewicz K."/>
            <person name="Wedrychowicz H."/>
        </authorList>
    </citation>
    <scope>NUCLEOTIDE SEQUENCE [LARGE SCALE GENOMIC DNA]</scope>
    <source>
        <strain evidence="2 3">DSM 24787</strain>
    </source>
</reference>
<dbReference type="InterPro" id="IPR030662">
    <property type="entry name" value="DPH6/MJ0570"/>
</dbReference>